<reference evidence="3 4" key="1">
    <citation type="journal article" date="2021" name="Elife">
        <title>Chloroplast acquisition without the gene transfer in kleptoplastic sea slugs, Plakobranchus ocellatus.</title>
        <authorList>
            <person name="Maeda T."/>
            <person name="Takahashi S."/>
            <person name="Yoshida T."/>
            <person name="Shimamura S."/>
            <person name="Takaki Y."/>
            <person name="Nagai Y."/>
            <person name="Toyoda A."/>
            <person name="Suzuki Y."/>
            <person name="Arimoto A."/>
            <person name="Ishii H."/>
            <person name="Satoh N."/>
            <person name="Nishiyama T."/>
            <person name="Hasebe M."/>
            <person name="Maruyama T."/>
            <person name="Minagawa J."/>
            <person name="Obokata J."/>
            <person name="Shigenobu S."/>
        </authorList>
    </citation>
    <scope>NUCLEOTIDE SEQUENCE [LARGE SCALE GENOMIC DNA]</scope>
</reference>
<feature type="transmembrane region" description="Helical" evidence="2">
    <location>
        <begin position="43"/>
        <end position="63"/>
    </location>
</feature>
<accession>A0AAV3YQM1</accession>
<dbReference type="EMBL" id="BLXT01001432">
    <property type="protein sequence ID" value="GFN85605.1"/>
    <property type="molecule type" value="Genomic_DNA"/>
</dbReference>
<keyword evidence="2" id="KW-0472">Membrane</keyword>
<dbReference type="AlphaFoldDB" id="A0AAV3YQM1"/>
<keyword evidence="2" id="KW-0812">Transmembrane</keyword>
<organism evidence="3 4">
    <name type="scientific">Plakobranchus ocellatus</name>
    <dbReference type="NCBI Taxonomy" id="259542"/>
    <lineage>
        <taxon>Eukaryota</taxon>
        <taxon>Metazoa</taxon>
        <taxon>Spiralia</taxon>
        <taxon>Lophotrochozoa</taxon>
        <taxon>Mollusca</taxon>
        <taxon>Gastropoda</taxon>
        <taxon>Heterobranchia</taxon>
        <taxon>Euthyneura</taxon>
        <taxon>Panpulmonata</taxon>
        <taxon>Sacoglossa</taxon>
        <taxon>Placobranchoidea</taxon>
        <taxon>Plakobranchidae</taxon>
        <taxon>Plakobranchus</taxon>
    </lineage>
</organism>
<keyword evidence="2" id="KW-1133">Transmembrane helix</keyword>
<evidence type="ECO:0000313" key="3">
    <source>
        <dbReference type="EMBL" id="GFN85605.1"/>
    </source>
</evidence>
<evidence type="ECO:0000256" key="2">
    <source>
        <dbReference type="SAM" id="Phobius"/>
    </source>
</evidence>
<evidence type="ECO:0000313" key="4">
    <source>
        <dbReference type="Proteomes" id="UP000735302"/>
    </source>
</evidence>
<gene>
    <name evidence="3" type="ORF">PoB_001211100</name>
</gene>
<proteinExistence type="predicted"/>
<comment type="caution">
    <text evidence="3">The sequence shown here is derived from an EMBL/GenBank/DDBJ whole genome shotgun (WGS) entry which is preliminary data.</text>
</comment>
<protein>
    <submittedName>
        <fullName evidence="3">Uncharacterized protein</fullName>
    </submittedName>
</protein>
<keyword evidence="4" id="KW-1185">Reference proteome</keyword>
<feature type="region of interest" description="Disordered" evidence="1">
    <location>
        <begin position="91"/>
        <end position="117"/>
    </location>
</feature>
<dbReference type="Proteomes" id="UP000735302">
    <property type="component" value="Unassembled WGS sequence"/>
</dbReference>
<name>A0AAV3YQM1_9GAST</name>
<evidence type="ECO:0000256" key="1">
    <source>
        <dbReference type="SAM" id="MobiDB-lite"/>
    </source>
</evidence>
<sequence>MPWMLFKLLLETRFRFSNPSIFVQPELPTSIDFAFVQLSLETIARMALLLQVLLVLLGFTLYTPKLGLELARRVDRRAIFARRCFVREVSARSPLSGPLQSEQVPKRCSFSHASRWS</sequence>